<evidence type="ECO:0000313" key="2">
    <source>
        <dbReference type="EMBL" id="MCB5199321.1"/>
    </source>
</evidence>
<dbReference type="EMBL" id="JAJATZ010000003">
    <property type="protein sequence ID" value="MCB5199321.1"/>
    <property type="molecule type" value="Genomic_DNA"/>
</dbReference>
<gene>
    <name evidence="2" type="ORF">LGQ03_08710</name>
</gene>
<evidence type="ECO:0000313" key="3">
    <source>
        <dbReference type="Proteomes" id="UP001138961"/>
    </source>
</evidence>
<feature type="transmembrane region" description="Helical" evidence="1">
    <location>
        <begin position="56"/>
        <end position="83"/>
    </location>
</feature>
<name>A0ABS8BUY3_9RHOB</name>
<keyword evidence="1" id="KW-1133">Transmembrane helix</keyword>
<protein>
    <submittedName>
        <fullName evidence="2">Uncharacterized protein</fullName>
    </submittedName>
</protein>
<accession>A0ABS8BUY3</accession>
<evidence type="ECO:0000256" key="1">
    <source>
        <dbReference type="SAM" id="Phobius"/>
    </source>
</evidence>
<keyword evidence="3" id="KW-1185">Reference proteome</keyword>
<dbReference type="RefSeq" id="WP_226748085.1">
    <property type="nucleotide sequence ID" value="NZ_JAJATZ010000003.1"/>
</dbReference>
<organism evidence="2 3">
    <name type="scientific">Loktanella gaetbuli</name>
    <dbReference type="NCBI Taxonomy" id="2881335"/>
    <lineage>
        <taxon>Bacteria</taxon>
        <taxon>Pseudomonadati</taxon>
        <taxon>Pseudomonadota</taxon>
        <taxon>Alphaproteobacteria</taxon>
        <taxon>Rhodobacterales</taxon>
        <taxon>Roseobacteraceae</taxon>
        <taxon>Loktanella</taxon>
    </lineage>
</organism>
<sequence length="97" mass="10709">MIVSRFVARRRIAAGVRPGWFAAWGLVALDALMLLAVLGLMFMPVMSLIYASQPSVIVTVGIFFVLFFLPIQVVLILSSLWAAKSRYVGSDDKFTTL</sequence>
<proteinExistence type="predicted"/>
<dbReference type="Proteomes" id="UP001138961">
    <property type="component" value="Unassembled WGS sequence"/>
</dbReference>
<keyword evidence="1" id="KW-0472">Membrane</keyword>
<reference evidence="2" key="1">
    <citation type="submission" date="2021-10" db="EMBL/GenBank/DDBJ databases">
        <title>Loktanella gaetbuli sp. nov., isolated from a tidal flat.</title>
        <authorList>
            <person name="Park S."/>
            <person name="Yoon J.-H."/>
        </authorList>
    </citation>
    <scope>NUCLEOTIDE SEQUENCE</scope>
    <source>
        <strain evidence="2">TSTF-M6</strain>
    </source>
</reference>
<feature type="transmembrane region" description="Helical" evidence="1">
    <location>
        <begin position="21"/>
        <end position="50"/>
    </location>
</feature>
<comment type="caution">
    <text evidence="2">The sequence shown here is derived from an EMBL/GenBank/DDBJ whole genome shotgun (WGS) entry which is preliminary data.</text>
</comment>
<keyword evidence="1" id="KW-0812">Transmembrane</keyword>